<comment type="subcellular location">
    <subcellularLocation>
        <location evidence="1">Cell membrane</location>
        <topology evidence="1">Multi-pass membrane protein</topology>
    </subcellularLocation>
</comment>
<feature type="domain" description="Mechanosensitive ion channel MscS C-terminal" evidence="8">
    <location>
        <begin position="150"/>
        <end position="231"/>
    </location>
</feature>
<dbReference type="SUPFAM" id="SSF82861">
    <property type="entry name" value="Mechanosensitive channel protein MscS (YggB), transmembrane region"/>
    <property type="match status" value="1"/>
</dbReference>
<protein>
    <recommendedName>
        <fullName evidence="11">Mechanosensitive ion channel protein MscS</fullName>
    </recommendedName>
</protein>
<feature type="non-terminal residue" evidence="10">
    <location>
        <position position="1"/>
    </location>
</feature>
<evidence type="ECO:0000259" key="9">
    <source>
        <dbReference type="Pfam" id="PF21088"/>
    </source>
</evidence>
<dbReference type="PANTHER" id="PTHR43634:SF2">
    <property type="entry name" value="LOW CONDUCTANCE MECHANOSENSITIVE CHANNEL YNAI"/>
    <property type="match status" value="1"/>
</dbReference>
<keyword evidence="4" id="KW-0812">Transmembrane</keyword>
<dbReference type="InterPro" id="IPR049142">
    <property type="entry name" value="MS_channel_1st"/>
</dbReference>
<dbReference type="InterPro" id="IPR011066">
    <property type="entry name" value="MscS_channel_C_sf"/>
</dbReference>
<gene>
    <name evidence="10" type="ORF">METZ01_LOCUS357781</name>
</gene>
<name>A0A382S6W8_9ZZZZ</name>
<feature type="domain" description="Mechanosensitive ion channel transmembrane helices 2/3" evidence="9">
    <location>
        <begin position="29"/>
        <end position="70"/>
    </location>
</feature>
<organism evidence="10">
    <name type="scientific">marine metagenome</name>
    <dbReference type="NCBI Taxonomy" id="408172"/>
    <lineage>
        <taxon>unclassified sequences</taxon>
        <taxon>metagenomes</taxon>
        <taxon>ecological metagenomes</taxon>
    </lineage>
</organism>
<dbReference type="InterPro" id="IPR049278">
    <property type="entry name" value="MS_channel_C"/>
</dbReference>
<dbReference type="Pfam" id="PF21088">
    <property type="entry name" value="MS_channel_1st"/>
    <property type="match status" value="1"/>
</dbReference>
<dbReference type="InterPro" id="IPR011014">
    <property type="entry name" value="MscS_channel_TM-2"/>
</dbReference>
<feature type="domain" description="Mechanosensitive ion channel MscS" evidence="7">
    <location>
        <begin position="71"/>
        <end position="140"/>
    </location>
</feature>
<evidence type="ECO:0000256" key="2">
    <source>
        <dbReference type="ARBA" id="ARBA00008017"/>
    </source>
</evidence>
<evidence type="ECO:0000256" key="4">
    <source>
        <dbReference type="ARBA" id="ARBA00022692"/>
    </source>
</evidence>
<evidence type="ECO:0000259" key="7">
    <source>
        <dbReference type="Pfam" id="PF00924"/>
    </source>
</evidence>
<dbReference type="InterPro" id="IPR045042">
    <property type="entry name" value="YnaI-like"/>
</dbReference>
<comment type="similarity">
    <text evidence="2">Belongs to the MscS (TC 1.A.23) family.</text>
</comment>
<reference evidence="10" key="1">
    <citation type="submission" date="2018-05" db="EMBL/GenBank/DDBJ databases">
        <authorList>
            <person name="Lanie J.A."/>
            <person name="Ng W.-L."/>
            <person name="Kazmierczak K.M."/>
            <person name="Andrzejewski T.M."/>
            <person name="Davidsen T.M."/>
            <person name="Wayne K.J."/>
            <person name="Tettelin H."/>
            <person name="Glass J.I."/>
            <person name="Rusch D."/>
            <person name="Podicherti R."/>
            <person name="Tsui H.-C.T."/>
            <person name="Winkler M.E."/>
        </authorList>
    </citation>
    <scope>NUCLEOTIDE SEQUENCE</scope>
</reference>
<dbReference type="GO" id="GO:0055085">
    <property type="term" value="P:transmembrane transport"/>
    <property type="evidence" value="ECO:0007669"/>
    <property type="project" value="InterPro"/>
</dbReference>
<evidence type="ECO:0000259" key="8">
    <source>
        <dbReference type="Pfam" id="PF21082"/>
    </source>
</evidence>
<evidence type="ECO:0000313" key="10">
    <source>
        <dbReference type="EMBL" id="SVD04927.1"/>
    </source>
</evidence>
<keyword evidence="3" id="KW-1003">Cell membrane</keyword>
<dbReference type="InterPro" id="IPR010920">
    <property type="entry name" value="LSM_dom_sf"/>
</dbReference>
<dbReference type="AlphaFoldDB" id="A0A382S6W8"/>
<dbReference type="InterPro" id="IPR006685">
    <property type="entry name" value="MscS_channel_2nd"/>
</dbReference>
<dbReference type="EMBL" id="UINC01126441">
    <property type="protein sequence ID" value="SVD04927.1"/>
    <property type="molecule type" value="Genomic_DNA"/>
</dbReference>
<dbReference type="SUPFAM" id="SSF50182">
    <property type="entry name" value="Sm-like ribonucleoproteins"/>
    <property type="match status" value="1"/>
</dbReference>
<keyword evidence="6" id="KW-0472">Membrane</keyword>
<dbReference type="PANTHER" id="PTHR43634">
    <property type="entry name" value="OW CONDUCTANCE MECHANOSENSITIVE CHANNEL"/>
    <property type="match status" value="1"/>
</dbReference>
<dbReference type="Pfam" id="PF00924">
    <property type="entry name" value="MS_channel_2nd"/>
    <property type="match status" value="1"/>
</dbReference>
<sequence length="248" mass="27899">YFLYRFIEEAESAFICDGADVTTANAVGKLLRISVIITAVLTILQTLGVSISGVLAFGGVGGIAVGFAAKDLLANFFGGLMIYLDRPFAVGDWIRSPDREIEGTVEHIGWRLTIIRTFDYRPLYVPNSVFATIALENPSRMLNRRIYETIGLRYDDVAKVQTIVDDVKQMLQEHPEIDTSKTLMVNFNAFGPSSLDFFIYTFTRTTNWIDYHGIKEQVLLKVYEIIDKHGGEIAFPTQTLYIEPEPQP</sequence>
<dbReference type="InterPro" id="IPR023408">
    <property type="entry name" value="MscS_beta-dom_sf"/>
</dbReference>
<dbReference type="SUPFAM" id="SSF82689">
    <property type="entry name" value="Mechanosensitive channel protein MscS (YggB), C-terminal domain"/>
    <property type="match status" value="1"/>
</dbReference>
<dbReference type="Gene3D" id="2.30.30.60">
    <property type="match status" value="1"/>
</dbReference>
<evidence type="ECO:0000256" key="5">
    <source>
        <dbReference type="ARBA" id="ARBA00022989"/>
    </source>
</evidence>
<proteinExistence type="inferred from homology"/>
<evidence type="ECO:0008006" key="11">
    <source>
        <dbReference type="Google" id="ProtNLM"/>
    </source>
</evidence>
<dbReference type="InterPro" id="IPR006686">
    <property type="entry name" value="MscS_channel_CS"/>
</dbReference>
<dbReference type="Gene3D" id="1.10.287.1260">
    <property type="match status" value="1"/>
</dbReference>
<accession>A0A382S6W8</accession>
<evidence type="ECO:0000256" key="6">
    <source>
        <dbReference type="ARBA" id="ARBA00023136"/>
    </source>
</evidence>
<keyword evidence="5" id="KW-1133">Transmembrane helix</keyword>
<dbReference type="Pfam" id="PF21082">
    <property type="entry name" value="MS_channel_3rd"/>
    <property type="match status" value="1"/>
</dbReference>
<dbReference type="Gene3D" id="3.30.70.100">
    <property type="match status" value="1"/>
</dbReference>
<evidence type="ECO:0000256" key="3">
    <source>
        <dbReference type="ARBA" id="ARBA00022475"/>
    </source>
</evidence>
<dbReference type="PROSITE" id="PS01246">
    <property type="entry name" value="UPF0003"/>
    <property type="match status" value="1"/>
</dbReference>
<evidence type="ECO:0000256" key="1">
    <source>
        <dbReference type="ARBA" id="ARBA00004651"/>
    </source>
</evidence>
<dbReference type="GO" id="GO:0005886">
    <property type="term" value="C:plasma membrane"/>
    <property type="evidence" value="ECO:0007669"/>
    <property type="project" value="UniProtKB-SubCell"/>
</dbReference>